<feature type="compositionally biased region" description="Gly residues" evidence="1">
    <location>
        <begin position="1"/>
        <end position="19"/>
    </location>
</feature>
<organism evidence="3 4">
    <name type="scientific">Haladaptatus litoreus</name>
    <dbReference type="NCBI Taxonomy" id="553468"/>
    <lineage>
        <taxon>Archaea</taxon>
        <taxon>Methanobacteriati</taxon>
        <taxon>Methanobacteriota</taxon>
        <taxon>Stenosarchaea group</taxon>
        <taxon>Halobacteria</taxon>
        <taxon>Halobacteriales</taxon>
        <taxon>Haladaptataceae</taxon>
        <taxon>Haladaptatus</taxon>
    </lineage>
</organism>
<dbReference type="OrthoDB" id="372143at2157"/>
<accession>A0A1N6YLM9</accession>
<dbReference type="GO" id="GO:0016853">
    <property type="term" value="F:isomerase activity"/>
    <property type="evidence" value="ECO:0007669"/>
    <property type="project" value="UniProtKB-KW"/>
</dbReference>
<feature type="region of interest" description="Disordered" evidence="1">
    <location>
        <begin position="1"/>
        <end position="23"/>
    </location>
</feature>
<reference evidence="4" key="1">
    <citation type="submission" date="2017-01" db="EMBL/GenBank/DDBJ databases">
        <authorList>
            <person name="Varghese N."/>
            <person name="Submissions S."/>
        </authorList>
    </citation>
    <scope>NUCLEOTIDE SEQUENCE [LARGE SCALE GENOMIC DNA]</scope>
    <source>
        <strain evidence="4">CGMCC 1.7737</strain>
    </source>
</reference>
<dbReference type="Pfam" id="PF01261">
    <property type="entry name" value="AP_endonuc_2"/>
    <property type="match status" value="1"/>
</dbReference>
<evidence type="ECO:0000313" key="4">
    <source>
        <dbReference type="Proteomes" id="UP000186914"/>
    </source>
</evidence>
<dbReference type="AlphaFoldDB" id="A0A1N6YLM9"/>
<evidence type="ECO:0000313" key="3">
    <source>
        <dbReference type="EMBL" id="SIR15446.1"/>
    </source>
</evidence>
<dbReference type="SUPFAM" id="SSF51658">
    <property type="entry name" value="Xylose isomerase-like"/>
    <property type="match status" value="1"/>
</dbReference>
<feature type="domain" description="Xylose isomerase-like TIM barrel" evidence="2">
    <location>
        <begin position="40"/>
        <end position="259"/>
    </location>
</feature>
<dbReference type="PANTHER" id="PTHR12110">
    <property type="entry name" value="HYDROXYPYRUVATE ISOMERASE"/>
    <property type="match status" value="1"/>
</dbReference>
<dbReference type="PANTHER" id="PTHR12110:SF21">
    <property type="entry name" value="XYLOSE ISOMERASE-LIKE TIM BARREL DOMAIN-CONTAINING PROTEIN"/>
    <property type="match status" value="1"/>
</dbReference>
<dbReference type="Proteomes" id="UP000186914">
    <property type="component" value="Unassembled WGS sequence"/>
</dbReference>
<dbReference type="InterPro" id="IPR050312">
    <property type="entry name" value="IolE/XylAMocC-like"/>
</dbReference>
<dbReference type="Gene3D" id="3.20.20.150">
    <property type="entry name" value="Divalent-metal-dependent TIM barrel enzymes"/>
    <property type="match status" value="1"/>
</dbReference>
<dbReference type="InterPro" id="IPR013022">
    <property type="entry name" value="Xyl_isomerase-like_TIM-brl"/>
</dbReference>
<dbReference type="RefSeq" id="WP_076429504.1">
    <property type="nucleotide sequence ID" value="NZ_FTNO01000001.1"/>
</dbReference>
<evidence type="ECO:0000256" key="1">
    <source>
        <dbReference type="SAM" id="MobiDB-lite"/>
    </source>
</evidence>
<sequence length="276" mass="29906">MSGVGSGDVGDSSGGGHGVRTGFVTQTHTGDVSWREAIEEGANLNFDFAELYMDGATERTKLDPEAVRSVADGEDIDLLVHLPFVDVEIGSPREGIREASREEQKACIETAAAMGAEKAVLHASSHATPPEWTREDVEPHLLAAIRELDAFGEEHGVKVCVENLPGILFTVHDFDRIFAETNAAMTFDTGHARVDGMDAEDMESFLTEHGDRISHIHVNDARGPSDEHVPTGSGTLDLETALAPVRDGWSGTVSVEVYSFDFDYLELSKRKLDEAL</sequence>
<keyword evidence="4" id="KW-1185">Reference proteome</keyword>
<dbReference type="EMBL" id="FTNO01000001">
    <property type="protein sequence ID" value="SIR15446.1"/>
    <property type="molecule type" value="Genomic_DNA"/>
</dbReference>
<proteinExistence type="predicted"/>
<keyword evidence="3" id="KW-0413">Isomerase</keyword>
<evidence type="ECO:0000259" key="2">
    <source>
        <dbReference type="Pfam" id="PF01261"/>
    </source>
</evidence>
<gene>
    <name evidence="3" type="ORF">SAMN05421858_1625</name>
</gene>
<protein>
    <submittedName>
        <fullName evidence="3">Sugar phosphate isomerase/epimerase</fullName>
    </submittedName>
</protein>
<name>A0A1N6YLM9_9EURY</name>
<dbReference type="InterPro" id="IPR036237">
    <property type="entry name" value="Xyl_isomerase-like_sf"/>
</dbReference>